<evidence type="ECO:0000256" key="6">
    <source>
        <dbReference type="ARBA" id="ARBA00023136"/>
    </source>
</evidence>
<protein>
    <submittedName>
        <fullName evidence="12">Transmembrane emp24 domain-containing protein 1</fullName>
    </submittedName>
</protein>
<dbReference type="GO" id="GO:0016020">
    <property type="term" value="C:membrane"/>
    <property type="evidence" value="ECO:0007669"/>
    <property type="project" value="UniProtKB-SubCell"/>
</dbReference>
<keyword evidence="13" id="KW-1185">Reference proteome</keyword>
<feature type="chain" id="PRO_5041998380" evidence="10">
    <location>
        <begin position="26"/>
        <end position="223"/>
    </location>
</feature>
<evidence type="ECO:0000313" key="12">
    <source>
        <dbReference type="EMBL" id="KAK2568151.1"/>
    </source>
</evidence>
<evidence type="ECO:0000256" key="3">
    <source>
        <dbReference type="ARBA" id="ARBA00022692"/>
    </source>
</evidence>
<comment type="subcellular location">
    <subcellularLocation>
        <location evidence="7">Endomembrane system</location>
        <topology evidence="7">Single-pass membrane protein</topology>
    </subcellularLocation>
    <subcellularLocation>
        <location evidence="1 8">Membrane</location>
        <topology evidence="1 8">Single-pass type I membrane protein</topology>
    </subcellularLocation>
</comment>
<evidence type="ECO:0000256" key="9">
    <source>
        <dbReference type="SAM" id="Phobius"/>
    </source>
</evidence>
<keyword evidence="5 9" id="KW-1133">Transmembrane helix</keyword>
<feature type="transmembrane region" description="Helical" evidence="9">
    <location>
        <begin position="188"/>
        <end position="214"/>
    </location>
</feature>
<dbReference type="Proteomes" id="UP001249851">
    <property type="component" value="Unassembled WGS sequence"/>
</dbReference>
<dbReference type="InterPro" id="IPR036598">
    <property type="entry name" value="GOLD_dom_sf"/>
</dbReference>
<dbReference type="InterPro" id="IPR015720">
    <property type="entry name" value="Emp24-like"/>
</dbReference>
<keyword evidence="4 10" id="KW-0732">Signal</keyword>
<keyword evidence="6 9" id="KW-0472">Membrane</keyword>
<dbReference type="SMART" id="SM01190">
    <property type="entry name" value="EMP24_GP25L"/>
    <property type="match status" value="1"/>
</dbReference>
<name>A0AAD9QVH8_ACRCE</name>
<dbReference type="PROSITE" id="PS50866">
    <property type="entry name" value="GOLD"/>
    <property type="match status" value="1"/>
</dbReference>
<sequence>MRSPLKCVFLAFVQWLILMPDPTGAMANGFTTVVDPGKVNCFYDELEPNRSLEIEYQVIEGGGDLDITFKIISPRGVMLVKDEKRTDEVHTVTTPHGGVYSFCFDNSFSTVAEKMVYVDLDLAAADEDSWFRTLDGSDITGKELQMDSIRNILDGIKESLEKAQQHQNYLSKKNFKNHFLVSRSSSRVFWWSLIQSIVLIGVAVCQVLIVKNFFAEGSMNQRI</sequence>
<comment type="caution">
    <text evidence="12">The sequence shown here is derived from an EMBL/GenBank/DDBJ whole genome shotgun (WGS) entry which is preliminary data.</text>
</comment>
<proteinExistence type="inferred from homology"/>
<accession>A0AAD9QVH8</accession>
<dbReference type="SUPFAM" id="SSF101576">
    <property type="entry name" value="Supernatant protein factor (SPF), C-terminal domain"/>
    <property type="match status" value="1"/>
</dbReference>
<evidence type="ECO:0000259" key="11">
    <source>
        <dbReference type="PROSITE" id="PS50866"/>
    </source>
</evidence>
<evidence type="ECO:0000313" key="13">
    <source>
        <dbReference type="Proteomes" id="UP001249851"/>
    </source>
</evidence>
<evidence type="ECO:0000256" key="8">
    <source>
        <dbReference type="RuleBase" id="RU003827"/>
    </source>
</evidence>
<keyword evidence="3 8" id="KW-0812">Transmembrane</keyword>
<evidence type="ECO:0000256" key="4">
    <source>
        <dbReference type="ARBA" id="ARBA00022729"/>
    </source>
</evidence>
<dbReference type="PANTHER" id="PTHR22811">
    <property type="entry name" value="TRANSMEMBRANE EMP24 DOMAIN-CONTAINING PROTEIN"/>
    <property type="match status" value="1"/>
</dbReference>
<dbReference type="AlphaFoldDB" id="A0AAD9QVH8"/>
<organism evidence="12 13">
    <name type="scientific">Acropora cervicornis</name>
    <name type="common">Staghorn coral</name>
    <dbReference type="NCBI Taxonomy" id="6130"/>
    <lineage>
        <taxon>Eukaryota</taxon>
        <taxon>Metazoa</taxon>
        <taxon>Cnidaria</taxon>
        <taxon>Anthozoa</taxon>
        <taxon>Hexacorallia</taxon>
        <taxon>Scleractinia</taxon>
        <taxon>Astrocoeniina</taxon>
        <taxon>Acroporidae</taxon>
        <taxon>Acropora</taxon>
    </lineage>
</organism>
<dbReference type="InterPro" id="IPR009038">
    <property type="entry name" value="GOLD_dom"/>
</dbReference>
<evidence type="ECO:0000256" key="10">
    <source>
        <dbReference type="SAM" id="SignalP"/>
    </source>
</evidence>
<evidence type="ECO:0000256" key="5">
    <source>
        <dbReference type="ARBA" id="ARBA00022989"/>
    </source>
</evidence>
<dbReference type="GO" id="GO:0012505">
    <property type="term" value="C:endomembrane system"/>
    <property type="evidence" value="ECO:0007669"/>
    <property type="project" value="UniProtKB-SubCell"/>
</dbReference>
<dbReference type="Gene3D" id="2.60.120.680">
    <property type="entry name" value="GOLD domain"/>
    <property type="match status" value="1"/>
</dbReference>
<comment type="similarity">
    <text evidence="2 8">Belongs to the EMP24/GP25L family.</text>
</comment>
<evidence type="ECO:0000256" key="7">
    <source>
        <dbReference type="ARBA" id="ARBA00037847"/>
    </source>
</evidence>
<evidence type="ECO:0000256" key="1">
    <source>
        <dbReference type="ARBA" id="ARBA00004479"/>
    </source>
</evidence>
<feature type="domain" description="GOLD" evidence="11">
    <location>
        <begin position="39"/>
        <end position="122"/>
    </location>
</feature>
<dbReference type="EMBL" id="JARQWQ010000012">
    <property type="protein sequence ID" value="KAK2568151.1"/>
    <property type="molecule type" value="Genomic_DNA"/>
</dbReference>
<dbReference type="Pfam" id="PF01105">
    <property type="entry name" value="EMP24_GP25L"/>
    <property type="match status" value="1"/>
</dbReference>
<evidence type="ECO:0000256" key="2">
    <source>
        <dbReference type="ARBA" id="ARBA00007104"/>
    </source>
</evidence>
<feature type="signal peptide" evidence="10">
    <location>
        <begin position="1"/>
        <end position="25"/>
    </location>
</feature>
<reference evidence="12" key="1">
    <citation type="journal article" date="2023" name="G3 (Bethesda)">
        <title>Whole genome assembly and annotation of the endangered Caribbean coral Acropora cervicornis.</title>
        <authorList>
            <person name="Selwyn J.D."/>
            <person name="Vollmer S.V."/>
        </authorList>
    </citation>
    <scope>NUCLEOTIDE SEQUENCE</scope>
    <source>
        <strain evidence="12">K2</strain>
    </source>
</reference>
<reference evidence="12" key="2">
    <citation type="journal article" date="2023" name="Science">
        <title>Genomic signatures of disease resistance in endangered staghorn corals.</title>
        <authorList>
            <person name="Vollmer S.V."/>
            <person name="Selwyn J.D."/>
            <person name="Despard B.A."/>
            <person name="Roesel C.L."/>
        </authorList>
    </citation>
    <scope>NUCLEOTIDE SEQUENCE</scope>
    <source>
        <strain evidence="12">K2</strain>
    </source>
</reference>
<gene>
    <name evidence="12" type="ORF">P5673_007136</name>
</gene>